<dbReference type="GO" id="GO:0035035">
    <property type="term" value="F:histone acetyltransferase binding"/>
    <property type="evidence" value="ECO:0007669"/>
    <property type="project" value="TreeGrafter"/>
</dbReference>
<feature type="region of interest" description="Disordered" evidence="2">
    <location>
        <begin position="543"/>
        <end position="566"/>
    </location>
</feature>
<dbReference type="PROSITE" id="PS52052">
    <property type="entry name" value="PEHE"/>
    <property type="match status" value="1"/>
</dbReference>
<dbReference type="InterPro" id="IPR026180">
    <property type="entry name" value="NSL1"/>
</dbReference>
<feature type="compositionally biased region" description="Basic and acidic residues" evidence="2">
    <location>
        <begin position="835"/>
        <end position="847"/>
    </location>
</feature>
<evidence type="ECO:0000256" key="1">
    <source>
        <dbReference type="SAM" id="Coils"/>
    </source>
</evidence>
<dbReference type="InterPro" id="IPR029332">
    <property type="entry name" value="PEHE_dom"/>
</dbReference>
<protein>
    <recommendedName>
        <fullName evidence="3">PEHE domain-containing protein</fullName>
    </recommendedName>
</protein>
<feature type="compositionally biased region" description="Low complexity" evidence="2">
    <location>
        <begin position="639"/>
        <end position="657"/>
    </location>
</feature>
<dbReference type="SMART" id="SM01300">
    <property type="entry name" value="PEHE"/>
    <property type="match status" value="1"/>
</dbReference>
<feature type="compositionally biased region" description="Basic and acidic residues" evidence="2">
    <location>
        <begin position="926"/>
        <end position="936"/>
    </location>
</feature>
<feature type="coiled-coil region" evidence="1">
    <location>
        <begin position="141"/>
        <end position="168"/>
    </location>
</feature>
<comment type="caution">
    <text evidence="4">The sequence shown here is derived from an EMBL/GenBank/DDBJ whole genome shotgun (WGS) entry which is preliminary data.</text>
</comment>
<proteinExistence type="predicted"/>
<feature type="region of interest" description="Disordered" evidence="2">
    <location>
        <begin position="369"/>
        <end position="423"/>
    </location>
</feature>
<dbReference type="GO" id="GO:0044545">
    <property type="term" value="C:NSL complex"/>
    <property type="evidence" value="ECO:0007669"/>
    <property type="project" value="TreeGrafter"/>
</dbReference>
<feature type="region of interest" description="Disordered" evidence="2">
    <location>
        <begin position="875"/>
        <end position="936"/>
    </location>
</feature>
<feature type="region of interest" description="Disordered" evidence="2">
    <location>
        <begin position="1"/>
        <end position="46"/>
    </location>
</feature>
<evidence type="ECO:0000313" key="5">
    <source>
        <dbReference type="Proteomes" id="UP001168821"/>
    </source>
</evidence>
<feature type="region of interest" description="Disordered" evidence="2">
    <location>
        <begin position="760"/>
        <end position="862"/>
    </location>
</feature>
<evidence type="ECO:0000256" key="2">
    <source>
        <dbReference type="SAM" id="MobiDB-lite"/>
    </source>
</evidence>
<keyword evidence="1" id="KW-0175">Coiled coil</keyword>
<organism evidence="4 5">
    <name type="scientific">Zophobas morio</name>
    <dbReference type="NCBI Taxonomy" id="2755281"/>
    <lineage>
        <taxon>Eukaryota</taxon>
        <taxon>Metazoa</taxon>
        <taxon>Ecdysozoa</taxon>
        <taxon>Arthropoda</taxon>
        <taxon>Hexapoda</taxon>
        <taxon>Insecta</taxon>
        <taxon>Pterygota</taxon>
        <taxon>Neoptera</taxon>
        <taxon>Endopterygota</taxon>
        <taxon>Coleoptera</taxon>
        <taxon>Polyphaga</taxon>
        <taxon>Cucujiformia</taxon>
        <taxon>Tenebrionidae</taxon>
        <taxon>Zophobas</taxon>
    </lineage>
</organism>
<keyword evidence="5" id="KW-1185">Reference proteome</keyword>
<gene>
    <name evidence="4" type="ORF">Zmor_028041</name>
</gene>
<evidence type="ECO:0000259" key="3">
    <source>
        <dbReference type="PROSITE" id="PS52052"/>
    </source>
</evidence>
<dbReference type="AlphaFoldDB" id="A0AA38HPE3"/>
<evidence type="ECO:0000313" key="4">
    <source>
        <dbReference type="EMBL" id="KAJ3641538.1"/>
    </source>
</evidence>
<sequence>MGLRTASVRRPYAEAMAPALTDPAQKQSFTLPPKPRYHERSDPDPADCDAIMSGSPTLSEMGLHKADTVSRLHKGDTEQALDLASGSPDADLPQNVDEIMQAIKAIPDEDIVEKFLTDVDMMNMSMEEQPDLRESQARESLAELRAVQGRIERRLDFLRRKVRKLQARAMGQHVGGEVAGVYEYVHRSLKRLKDGSLEEERPVARPLSYGSTKAMLKKLEMAATLQANSVARQKHLPKYFGSGSSEPGNHRISVPGIVNVPPWPIEHKQELQKVAGLLHTELCLVQHDVDSEATESSSGGESCDEMQSYNNPHQQYLSIQKRSLWKYATQRAAIASRWTWLQAQISDLEYRIRQHSEIQRQIRASKGEIQLGGASPPPPPSAVNNNNNSTTASSTSPTAVNGYRGQLPGSSPISSKACDGGGGTSTTANGAYPDYQCARTRPLVNLKKRKLLQLNGLHVISKKAARPSSVRCGCQRTSAPCAVCTGRTDPTHPRDPTDALSKAERIALVDPAFHPVFSMPEDVSYAIHCEAIMKNPEWQQRSTRMKSLKVMKSDRSDKTALEHRSKKIDHRKKYNRLLKPSTMSALSAKIRNKIRGRKTGRHSTSSSSLSFKRKPKMAMTQLQSAVGDTADEEVESIGNNSNAAASNSAAASPSSSPLLHMQAISGYNRRNRANSYDIDNIVIPYSVAAATRVEKLQYKEILTPKWRIAEVDVKCDKNNGAVRNPSQDSDAEDLSEEAVITRHEKCEYEEKKKFLSYLKLPSGHGRSRSHKRTDSLAESSGANTPDPLSPHPADHADNTTNSPLTSPPATPLPANPDDLPSISAMRRRTISQSRFARESREVGREENSTPENVEVAPFDTRTFPLDDETFEKMLKNMPEDHQFQTNYRAQDSGEFGYLDDKADSPGSESTESAVGDEDPNDPEWVDMERSRDRHKR</sequence>
<dbReference type="Proteomes" id="UP001168821">
    <property type="component" value="Unassembled WGS sequence"/>
</dbReference>
<reference evidence="4" key="1">
    <citation type="journal article" date="2023" name="G3 (Bethesda)">
        <title>Whole genome assemblies of Zophobas morio and Tenebrio molitor.</title>
        <authorList>
            <person name="Kaur S."/>
            <person name="Stinson S.A."/>
            <person name="diCenzo G.C."/>
        </authorList>
    </citation>
    <scope>NUCLEOTIDE SEQUENCE</scope>
    <source>
        <strain evidence="4">QUZm001</strain>
    </source>
</reference>
<feature type="region of interest" description="Disordered" evidence="2">
    <location>
        <begin position="594"/>
        <end position="657"/>
    </location>
</feature>
<dbReference type="PANTHER" id="PTHR22443:SF18">
    <property type="entry name" value="NON-SPECIFIC LETHAL 1, ISOFORM M"/>
    <property type="match status" value="1"/>
</dbReference>
<name>A0AA38HPE3_9CUCU</name>
<dbReference type="EMBL" id="JALNTZ010000009">
    <property type="protein sequence ID" value="KAJ3641538.1"/>
    <property type="molecule type" value="Genomic_DNA"/>
</dbReference>
<feature type="compositionally biased region" description="Acidic residues" evidence="2">
    <location>
        <begin position="914"/>
        <end position="925"/>
    </location>
</feature>
<feature type="domain" description="PEHE" evidence="3">
    <location>
        <begin position="700"/>
        <end position="832"/>
    </location>
</feature>
<feature type="compositionally biased region" description="Low complexity" evidence="2">
    <location>
        <begin position="382"/>
        <end position="401"/>
    </location>
</feature>
<feature type="compositionally biased region" description="Pro residues" evidence="2">
    <location>
        <begin position="805"/>
        <end position="814"/>
    </location>
</feature>
<feature type="compositionally biased region" description="Basic and acidic residues" evidence="2">
    <location>
        <begin position="551"/>
        <end position="563"/>
    </location>
</feature>
<accession>A0AA38HPE3</accession>
<dbReference type="PANTHER" id="PTHR22443">
    <property type="entry name" value="NON-SPECIFIC LETHAL 1, ISOFORM M"/>
    <property type="match status" value="1"/>
</dbReference>